<feature type="compositionally biased region" description="Basic residues" evidence="1">
    <location>
        <begin position="1"/>
        <end position="15"/>
    </location>
</feature>
<feature type="compositionally biased region" description="Low complexity" evidence="1">
    <location>
        <begin position="145"/>
        <end position="155"/>
    </location>
</feature>
<accession>A0ABD1S1K0</accession>
<keyword evidence="3" id="KW-1185">Reference proteome</keyword>
<sequence length="345" mass="36948">MPSGAKKRKAAKKKKEKESSSASTNSSNQPDSAVHSHGDDVLKHQDDKETDGGEVSSPASQDHNSHQQHFTEEEEEVEKGEDTSNFVFIEGVKNEGVKEQKMVAEEKSVVQVEKELKHEDESGKKDVMIEYDELAEKSYDGGVSGSSSSNSSSSSSDDESHGFEKNKDTVHDASVDLAKAADSLSERPSEVFHGALVEQAGNSVVQTCPVVGLEKVSLLNEEVQLNTGAPLDISETSPVLKENMEELKAADESFVFSAAGMDGAFDMEVVEATVQSAETAEATSDANECAAQGTDDKLTLSYSVAENEKDSGVPKPMVASTPRAVQTTSWKSCCGLFEILTGSER</sequence>
<organism evidence="2 3">
    <name type="scientific">Forsythia ovata</name>
    <dbReference type="NCBI Taxonomy" id="205694"/>
    <lineage>
        <taxon>Eukaryota</taxon>
        <taxon>Viridiplantae</taxon>
        <taxon>Streptophyta</taxon>
        <taxon>Embryophyta</taxon>
        <taxon>Tracheophyta</taxon>
        <taxon>Spermatophyta</taxon>
        <taxon>Magnoliopsida</taxon>
        <taxon>eudicotyledons</taxon>
        <taxon>Gunneridae</taxon>
        <taxon>Pentapetalae</taxon>
        <taxon>asterids</taxon>
        <taxon>lamiids</taxon>
        <taxon>Lamiales</taxon>
        <taxon>Oleaceae</taxon>
        <taxon>Forsythieae</taxon>
        <taxon>Forsythia</taxon>
    </lineage>
</organism>
<evidence type="ECO:0000256" key="1">
    <source>
        <dbReference type="SAM" id="MobiDB-lite"/>
    </source>
</evidence>
<evidence type="ECO:0000313" key="2">
    <source>
        <dbReference type="EMBL" id="KAL2494599.1"/>
    </source>
</evidence>
<comment type="caution">
    <text evidence="2">The sequence shown here is derived from an EMBL/GenBank/DDBJ whole genome shotgun (WGS) entry which is preliminary data.</text>
</comment>
<name>A0ABD1S1K0_9LAMI</name>
<protein>
    <submittedName>
        <fullName evidence="2">Uncharacterized protein</fullName>
    </submittedName>
</protein>
<dbReference type="Proteomes" id="UP001604277">
    <property type="component" value="Unassembled WGS sequence"/>
</dbReference>
<gene>
    <name evidence="2" type="ORF">Fot_38356</name>
</gene>
<dbReference type="PANTHER" id="PTHR37187">
    <property type="entry name" value="EXPRESSED PROTEIN"/>
    <property type="match status" value="1"/>
</dbReference>
<dbReference type="AlphaFoldDB" id="A0ABD1S1K0"/>
<dbReference type="EMBL" id="JBFOLJ010000011">
    <property type="protein sequence ID" value="KAL2494599.1"/>
    <property type="molecule type" value="Genomic_DNA"/>
</dbReference>
<dbReference type="PANTHER" id="PTHR37187:SF7">
    <property type="entry name" value="EXPRESSED PROTEIN"/>
    <property type="match status" value="1"/>
</dbReference>
<feature type="compositionally biased region" description="Basic and acidic residues" evidence="1">
    <location>
        <begin position="92"/>
        <end position="139"/>
    </location>
</feature>
<evidence type="ECO:0000313" key="3">
    <source>
        <dbReference type="Proteomes" id="UP001604277"/>
    </source>
</evidence>
<feature type="compositionally biased region" description="Basic and acidic residues" evidence="1">
    <location>
        <begin position="158"/>
        <end position="170"/>
    </location>
</feature>
<feature type="region of interest" description="Disordered" evidence="1">
    <location>
        <begin position="1"/>
        <end position="170"/>
    </location>
</feature>
<feature type="compositionally biased region" description="Basic and acidic residues" evidence="1">
    <location>
        <begin position="34"/>
        <end position="51"/>
    </location>
</feature>
<reference evidence="3" key="1">
    <citation type="submission" date="2024-07" db="EMBL/GenBank/DDBJ databases">
        <title>Two chromosome-level genome assemblies of Korean endemic species Abeliophyllum distichum and Forsythia ovata (Oleaceae).</title>
        <authorList>
            <person name="Jang H."/>
        </authorList>
    </citation>
    <scope>NUCLEOTIDE SEQUENCE [LARGE SCALE GENOMIC DNA]</scope>
</reference>
<proteinExistence type="predicted"/>